<keyword evidence="2" id="KW-1185">Reference proteome</keyword>
<name>A0ABY6YZN9_9BACL</name>
<sequence>MSPSASTEFTPIIWTQLRLQIRIYKRSMLVVSVVGAMFLLYGCSTNTVQNETANSISEVPNPPYKYSNLMGFQPVLPREHFQLNQSGVYVFKYVNPPWGKVDPRVMETWGNDTAFDVTYNASDGTGKSFIIMETAIDSSNPPRIGTVAWQSVQENGQTFYKHDVPGYRIGIAMIDKGILYLVATNSGFKATQLEQILQSLNVPVRTAPDLIKTQTFGFPKARSAVPFTALVPKTVPFKWDTQSAVGEDVKTYQGSHKQNTGRFTLTYAHGSTQLKIIESVGMKYVNPNIAKAENGVKVTLNDGTQAVYINGGSAVSFVDGGSSNRNAITWTTTSGVNMVIVGPMNLTQNDLVQVANSLVKPQ</sequence>
<evidence type="ECO:0000313" key="1">
    <source>
        <dbReference type="EMBL" id="WAH36046.1"/>
    </source>
</evidence>
<proteinExistence type="predicted"/>
<dbReference type="Proteomes" id="UP001164803">
    <property type="component" value="Chromosome"/>
</dbReference>
<organism evidence="1 2">
    <name type="scientific">Alicyclobacillus dauci</name>
    <dbReference type="NCBI Taxonomy" id="1475485"/>
    <lineage>
        <taxon>Bacteria</taxon>
        <taxon>Bacillati</taxon>
        <taxon>Bacillota</taxon>
        <taxon>Bacilli</taxon>
        <taxon>Bacillales</taxon>
        <taxon>Alicyclobacillaceae</taxon>
        <taxon>Alicyclobacillus</taxon>
    </lineage>
</organism>
<evidence type="ECO:0000313" key="2">
    <source>
        <dbReference type="Proteomes" id="UP001164803"/>
    </source>
</evidence>
<dbReference type="RefSeq" id="WP_268043347.1">
    <property type="nucleotide sequence ID" value="NZ_CP104064.1"/>
</dbReference>
<reference evidence="1" key="1">
    <citation type="submission" date="2022-08" db="EMBL/GenBank/DDBJ databases">
        <title>Alicyclobacillus dauci DSM2870, complete genome.</title>
        <authorList>
            <person name="Wang Q."/>
            <person name="Cai R."/>
            <person name="Wang Z."/>
        </authorList>
    </citation>
    <scope>NUCLEOTIDE SEQUENCE</scope>
    <source>
        <strain evidence="1">DSM 28700</strain>
    </source>
</reference>
<protein>
    <recommendedName>
        <fullName evidence="3">DUF4367 domain-containing protein</fullName>
    </recommendedName>
</protein>
<gene>
    <name evidence="1" type="ORF">NZD86_17560</name>
</gene>
<evidence type="ECO:0008006" key="3">
    <source>
        <dbReference type="Google" id="ProtNLM"/>
    </source>
</evidence>
<accession>A0ABY6YZN9</accession>
<dbReference type="EMBL" id="CP104064">
    <property type="protein sequence ID" value="WAH36046.1"/>
    <property type="molecule type" value="Genomic_DNA"/>
</dbReference>